<sequence length="111" mass="12928">MQESWVAKCISKINTNSATSAEITTLLHELQLAKRRKMSDMEISRDFVDVMNMLNSNSNPYTNIVSTIGEPQIKHEFREQNRTADLLAKKGKMMKEKLFEEWSVPCLLWMF</sequence>
<dbReference type="InterPro" id="IPR053151">
    <property type="entry name" value="RNase_H-like"/>
</dbReference>
<name>A0A0V0GUG7_SOLCH</name>
<dbReference type="PANTHER" id="PTHR47723:SF19">
    <property type="entry name" value="POLYNUCLEOTIDYL TRANSFERASE, RIBONUCLEASE H-LIKE SUPERFAMILY PROTEIN"/>
    <property type="match status" value="1"/>
</dbReference>
<feature type="domain" description="RNase H type-1" evidence="1">
    <location>
        <begin position="11"/>
        <end position="90"/>
    </location>
</feature>
<dbReference type="AlphaFoldDB" id="A0A0V0GUG7"/>
<accession>A0A0V0GUG7</accession>
<proteinExistence type="predicted"/>
<dbReference type="GO" id="GO:0003676">
    <property type="term" value="F:nucleic acid binding"/>
    <property type="evidence" value="ECO:0007669"/>
    <property type="project" value="InterPro"/>
</dbReference>
<evidence type="ECO:0000313" key="2">
    <source>
        <dbReference type="EMBL" id="JAP11758.1"/>
    </source>
</evidence>
<dbReference type="InterPro" id="IPR036397">
    <property type="entry name" value="RNaseH_sf"/>
</dbReference>
<organism evidence="2">
    <name type="scientific">Solanum chacoense</name>
    <name type="common">Chaco potato</name>
    <dbReference type="NCBI Taxonomy" id="4108"/>
    <lineage>
        <taxon>Eukaryota</taxon>
        <taxon>Viridiplantae</taxon>
        <taxon>Streptophyta</taxon>
        <taxon>Embryophyta</taxon>
        <taxon>Tracheophyta</taxon>
        <taxon>Spermatophyta</taxon>
        <taxon>Magnoliopsida</taxon>
        <taxon>eudicotyledons</taxon>
        <taxon>Gunneridae</taxon>
        <taxon>Pentapetalae</taxon>
        <taxon>asterids</taxon>
        <taxon>lamiids</taxon>
        <taxon>Solanales</taxon>
        <taxon>Solanaceae</taxon>
        <taxon>Solanoideae</taxon>
        <taxon>Solaneae</taxon>
        <taxon>Solanum</taxon>
    </lineage>
</organism>
<protein>
    <submittedName>
        <fullName evidence="2">Putative ovule protein</fullName>
    </submittedName>
</protein>
<dbReference type="EMBL" id="GEDG01030745">
    <property type="protein sequence ID" value="JAP11758.1"/>
    <property type="molecule type" value="Transcribed_RNA"/>
</dbReference>
<dbReference type="InterPro" id="IPR002156">
    <property type="entry name" value="RNaseH_domain"/>
</dbReference>
<dbReference type="Pfam" id="PF13456">
    <property type="entry name" value="RVT_3"/>
    <property type="match status" value="1"/>
</dbReference>
<evidence type="ECO:0000259" key="1">
    <source>
        <dbReference type="Pfam" id="PF13456"/>
    </source>
</evidence>
<dbReference type="Gene3D" id="3.30.420.10">
    <property type="entry name" value="Ribonuclease H-like superfamily/Ribonuclease H"/>
    <property type="match status" value="1"/>
</dbReference>
<reference evidence="2" key="1">
    <citation type="submission" date="2015-12" db="EMBL/GenBank/DDBJ databases">
        <title>Gene expression during late stages of embryo sac development: a critical building block for successful pollen-pistil interactions.</title>
        <authorList>
            <person name="Liu Y."/>
            <person name="Joly V."/>
            <person name="Sabar M."/>
            <person name="Matton D.P."/>
        </authorList>
    </citation>
    <scope>NUCLEOTIDE SEQUENCE</scope>
</reference>
<dbReference type="GO" id="GO:0004523">
    <property type="term" value="F:RNA-DNA hybrid ribonuclease activity"/>
    <property type="evidence" value="ECO:0007669"/>
    <property type="project" value="InterPro"/>
</dbReference>
<dbReference type="PANTHER" id="PTHR47723">
    <property type="entry name" value="OS05G0353850 PROTEIN"/>
    <property type="match status" value="1"/>
</dbReference>